<evidence type="ECO:0008006" key="4">
    <source>
        <dbReference type="Google" id="ProtNLM"/>
    </source>
</evidence>
<dbReference type="Proteomes" id="UP000198623">
    <property type="component" value="Unassembled WGS sequence"/>
</dbReference>
<gene>
    <name evidence="2" type="ORF">SAMN05216175_103156</name>
</gene>
<dbReference type="AlphaFoldDB" id="A0A1I2NWE6"/>
<evidence type="ECO:0000256" key="1">
    <source>
        <dbReference type="SAM" id="SignalP"/>
    </source>
</evidence>
<protein>
    <recommendedName>
        <fullName evidence="4">EF hand</fullName>
    </recommendedName>
</protein>
<dbReference type="InterPro" id="IPR018247">
    <property type="entry name" value="EF_Hand_1_Ca_BS"/>
</dbReference>
<proteinExistence type="predicted"/>
<keyword evidence="3" id="KW-1185">Reference proteome</keyword>
<name>A0A1I2NWE6_9GAMM</name>
<keyword evidence="1" id="KW-0732">Signal</keyword>
<dbReference type="PROSITE" id="PS00018">
    <property type="entry name" value="EF_HAND_1"/>
    <property type="match status" value="1"/>
</dbReference>
<dbReference type="SUPFAM" id="SSF47473">
    <property type="entry name" value="EF-hand"/>
    <property type="match status" value="1"/>
</dbReference>
<dbReference type="STRING" id="1045558.SAMN05216175_103156"/>
<dbReference type="EMBL" id="FOOU01000003">
    <property type="protein sequence ID" value="SFG08164.1"/>
    <property type="molecule type" value="Genomic_DNA"/>
</dbReference>
<feature type="chain" id="PRO_5011538119" description="EF hand" evidence="1">
    <location>
        <begin position="21"/>
        <end position="104"/>
    </location>
</feature>
<dbReference type="InterPro" id="IPR011992">
    <property type="entry name" value="EF-hand-dom_pair"/>
</dbReference>
<evidence type="ECO:0000313" key="2">
    <source>
        <dbReference type="EMBL" id="SFG08164.1"/>
    </source>
</evidence>
<reference evidence="3" key="1">
    <citation type="submission" date="2016-10" db="EMBL/GenBank/DDBJ databases">
        <authorList>
            <person name="Varghese N."/>
            <person name="Submissions S."/>
        </authorList>
    </citation>
    <scope>NUCLEOTIDE SEQUENCE [LARGE SCALE GENOMIC DNA]</scope>
    <source>
        <strain evidence="3">CGMCC 1.10971</strain>
    </source>
</reference>
<organism evidence="2 3">
    <name type="scientific">Neptunomonas qingdaonensis</name>
    <dbReference type="NCBI Taxonomy" id="1045558"/>
    <lineage>
        <taxon>Bacteria</taxon>
        <taxon>Pseudomonadati</taxon>
        <taxon>Pseudomonadota</taxon>
        <taxon>Gammaproteobacteria</taxon>
        <taxon>Oceanospirillales</taxon>
        <taxon>Oceanospirillaceae</taxon>
        <taxon>Neptunomonas</taxon>
    </lineage>
</organism>
<dbReference type="Gene3D" id="1.10.238.10">
    <property type="entry name" value="EF-hand"/>
    <property type="match status" value="1"/>
</dbReference>
<evidence type="ECO:0000313" key="3">
    <source>
        <dbReference type="Proteomes" id="UP000198623"/>
    </source>
</evidence>
<sequence length="104" mass="11543">MRLLLALTLSILISIPLAVATTQSSDADVSEYLNPETIMLNLDNDKDGRLNYLEAMAETEIADRFMQLDLDQNGLLSMNELNAPKKMNASQLKILLTFASLQTI</sequence>
<accession>A0A1I2NWE6</accession>
<feature type="signal peptide" evidence="1">
    <location>
        <begin position="1"/>
        <end position="20"/>
    </location>
</feature>